<evidence type="ECO:0000313" key="5">
    <source>
        <dbReference type="EMBL" id="KAK3603888.1"/>
    </source>
</evidence>
<feature type="repeat" description="WD" evidence="4">
    <location>
        <begin position="164"/>
        <end position="206"/>
    </location>
</feature>
<dbReference type="Gene3D" id="2.130.10.10">
    <property type="entry name" value="YVTN repeat-like/Quinoprotein amine dehydrogenase"/>
    <property type="match status" value="2"/>
</dbReference>
<keyword evidence="3" id="KW-0677">Repeat</keyword>
<dbReference type="Pfam" id="PF00400">
    <property type="entry name" value="WD40"/>
    <property type="match status" value="3"/>
</dbReference>
<dbReference type="PROSITE" id="PS50082">
    <property type="entry name" value="WD_REPEATS_2"/>
    <property type="match status" value="3"/>
</dbReference>
<dbReference type="SUPFAM" id="SSF50978">
    <property type="entry name" value="WD40 repeat-like"/>
    <property type="match status" value="1"/>
</dbReference>
<reference evidence="5" key="2">
    <citation type="journal article" date="2021" name="Genome Biol. Evol.">
        <title>Developing a high-quality reference genome for a parasitic bivalve with doubly uniparental inheritance (Bivalvia: Unionida).</title>
        <authorList>
            <person name="Smith C.H."/>
        </authorList>
    </citation>
    <scope>NUCLEOTIDE SEQUENCE</scope>
    <source>
        <strain evidence="5">CHS0354</strain>
        <tissue evidence="5">Mantle</tissue>
    </source>
</reference>
<dbReference type="AlphaFoldDB" id="A0AAE0T5J7"/>
<name>A0AAE0T5J7_9BIVA</name>
<feature type="repeat" description="WD" evidence="4">
    <location>
        <begin position="310"/>
        <end position="351"/>
    </location>
</feature>
<evidence type="ECO:0000313" key="6">
    <source>
        <dbReference type="Proteomes" id="UP001195483"/>
    </source>
</evidence>
<dbReference type="PROSITE" id="PS50294">
    <property type="entry name" value="WD_REPEATS_REGION"/>
    <property type="match status" value="1"/>
</dbReference>
<dbReference type="InterPro" id="IPR036322">
    <property type="entry name" value="WD40_repeat_dom_sf"/>
</dbReference>
<sequence>MAYNVSDLMGKLQLAETSAVSLSKTEDDYVLGMAAQTGNGGECILAATSSNYMIRLFNLANLASKGSIEGHEGVITGVSFGHEEPDLLYSSSLDKTVRCWDTRSDLKKAVQTFEGYEKTNNLFTSFDVNCNDWLLCAGMEAAAHSDTYLLFWDRRKGEVMGYYSESHQDDVTQVSFHPTDPDRMATGSTDGLICIFDLTQSSEDDAILSTLNSQSSVAKIGWIGEKYTNIYCVTHTNTLHVWDAVEGDNVLEMIDIVEQLDKPSRIDYLVDCLPYTSQEVYLVTGTYSGDIRLFEVNGTDKALQELSTLTGGHKSTIRCSIWNQNLQRLITGGEDSLLCMWSPDNQQQAKTQATGKADKLKVKTSISKKAQPY</sequence>
<reference evidence="5" key="3">
    <citation type="submission" date="2023-05" db="EMBL/GenBank/DDBJ databases">
        <authorList>
            <person name="Smith C.H."/>
        </authorList>
    </citation>
    <scope>NUCLEOTIDE SEQUENCE</scope>
    <source>
        <strain evidence="5">CHS0354</strain>
        <tissue evidence="5">Mantle</tissue>
    </source>
</reference>
<feature type="repeat" description="WD" evidence="4">
    <location>
        <begin position="68"/>
        <end position="104"/>
    </location>
</feature>
<dbReference type="InterPro" id="IPR015943">
    <property type="entry name" value="WD40/YVTN_repeat-like_dom_sf"/>
</dbReference>
<dbReference type="Proteomes" id="UP001195483">
    <property type="component" value="Unassembled WGS sequence"/>
</dbReference>
<keyword evidence="2 4" id="KW-0853">WD repeat</keyword>
<protein>
    <recommendedName>
        <fullName evidence="1">WD repeat-containing protein 89</fullName>
    </recommendedName>
</protein>
<evidence type="ECO:0000256" key="2">
    <source>
        <dbReference type="ARBA" id="ARBA00022574"/>
    </source>
</evidence>
<comment type="caution">
    <text evidence="5">The sequence shown here is derived from an EMBL/GenBank/DDBJ whole genome shotgun (WGS) entry which is preliminary data.</text>
</comment>
<evidence type="ECO:0000256" key="4">
    <source>
        <dbReference type="PROSITE-ProRule" id="PRU00221"/>
    </source>
</evidence>
<dbReference type="EMBL" id="JAEAOA010002358">
    <property type="protein sequence ID" value="KAK3603888.1"/>
    <property type="molecule type" value="Genomic_DNA"/>
</dbReference>
<accession>A0AAE0T5J7</accession>
<dbReference type="PANTHER" id="PTHR22889">
    <property type="entry name" value="WD REPEAT-CONTAINING PROTEIN 89"/>
    <property type="match status" value="1"/>
</dbReference>
<evidence type="ECO:0000256" key="1">
    <source>
        <dbReference type="ARBA" id="ARBA00021125"/>
    </source>
</evidence>
<dbReference type="PANTHER" id="PTHR22889:SF0">
    <property type="entry name" value="WD REPEAT-CONTAINING PROTEIN 89"/>
    <property type="match status" value="1"/>
</dbReference>
<organism evidence="5 6">
    <name type="scientific">Potamilus streckersoni</name>
    <dbReference type="NCBI Taxonomy" id="2493646"/>
    <lineage>
        <taxon>Eukaryota</taxon>
        <taxon>Metazoa</taxon>
        <taxon>Spiralia</taxon>
        <taxon>Lophotrochozoa</taxon>
        <taxon>Mollusca</taxon>
        <taxon>Bivalvia</taxon>
        <taxon>Autobranchia</taxon>
        <taxon>Heteroconchia</taxon>
        <taxon>Palaeoheterodonta</taxon>
        <taxon>Unionida</taxon>
        <taxon>Unionoidea</taxon>
        <taxon>Unionidae</taxon>
        <taxon>Ambleminae</taxon>
        <taxon>Lampsilini</taxon>
        <taxon>Potamilus</taxon>
    </lineage>
</organism>
<proteinExistence type="predicted"/>
<dbReference type="SMART" id="SM00320">
    <property type="entry name" value="WD40"/>
    <property type="match status" value="4"/>
</dbReference>
<keyword evidence="6" id="KW-1185">Reference proteome</keyword>
<reference evidence="5" key="1">
    <citation type="journal article" date="2021" name="Genome Biol. Evol.">
        <title>A High-Quality Reference Genome for a Parasitic Bivalve with Doubly Uniparental Inheritance (Bivalvia: Unionida).</title>
        <authorList>
            <person name="Smith C.H."/>
        </authorList>
    </citation>
    <scope>NUCLEOTIDE SEQUENCE</scope>
    <source>
        <strain evidence="5">CHS0354</strain>
    </source>
</reference>
<evidence type="ECO:0000256" key="3">
    <source>
        <dbReference type="ARBA" id="ARBA00022737"/>
    </source>
</evidence>
<dbReference type="InterPro" id="IPR039328">
    <property type="entry name" value="WDR89"/>
</dbReference>
<gene>
    <name evidence="5" type="ORF">CHS0354_042898</name>
</gene>
<dbReference type="InterPro" id="IPR001680">
    <property type="entry name" value="WD40_rpt"/>
</dbReference>